<protein>
    <submittedName>
        <fullName evidence="1">Uncharacterized protein</fullName>
    </submittedName>
</protein>
<proteinExistence type="predicted"/>
<evidence type="ECO:0000313" key="2">
    <source>
        <dbReference type="Proteomes" id="UP001732700"/>
    </source>
</evidence>
<sequence length="847" mass="94251">MKISSFQSSTSTSSGGASGSAGSGSGTSTGTGYGTSRSFNLRNLSKLMLPPLGYSQSPAGPDKWVVSPLDSRYRCWETFMVILVAYSAWVYPFEVAFMNASPKGGLEFADIVVDLFFAVDIVLTFFVAFIDSKTQLLVRNRNMITFRYLKTFFVLDVVSTIPFQGLAYLATGEVREGLAYSVLGVFRLWRLRKVKQFFTRLEKDIRFSYFWIRCARLIAVTLFLVHYAGCLYYLIADRYPNRDKTWIGAVVPNFRQESLWMRYISCIYWSITTMTTVGYGDLHAQNNVEMIFNIFYMLFNLGLTAYLIGNMTNLVVEGTRRTMEFRNSIRAASSFVCRNRLPPRLQQQILAYMCLKFRADSLNQQQLMDQLPKSICKSICEHLFLPVVSEVYLFRQVSRDTLLFLVTRTKPEYIPPREDVVVQGEAADDVYIVVSGEVEVIHFDGVREQVVGALGAREIFGEVSALSDRAQCFTFRTRTLSQLLRLKQATLKEAMQSKPADSVVIIKNFLTHQIEVHDMKDLLGENAGEDGSNGGNIPCNLLTVAATGNSSFLEDLLRVGMDPDVGDSKGRTALHIAASKGFEECVLVLLRHGCNANIKDAQGNTALWQAIAARHHKVFSILYHLARVSNPHAGGDLLCLAARRGDVDTLREILKHGLDVDSEDRDGATALRVALAEGKADVARFLVMNGASVDKANLDGDATQTVSVSELRELAKKREVGHPITIYDSPADPVTVVGSSGDLGKRRVPSTRSDSAHWPRVSVYRGHPFVRNHGSEAGKLINLPATMEEFRALVGEKLKVDAEKALVLNEEAAEIDSVDVIRDNDKLFIVTEEHMRMLASMDSVPAL</sequence>
<evidence type="ECO:0000313" key="1">
    <source>
        <dbReference type="EnsemblPlants" id="AVESA.00010b.r2.1DG0163500.1.CDS"/>
    </source>
</evidence>
<keyword evidence="2" id="KW-1185">Reference proteome</keyword>
<accession>A0ACD5U1Z4</accession>
<organism evidence="1 2">
    <name type="scientific">Avena sativa</name>
    <name type="common">Oat</name>
    <dbReference type="NCBI Taxonomy" id="4498"/>
    <lineage>
        <taxon>Eukaryota</taxon>
        <taxon>Viridiplantae</taxon>
        <taxon>Streptophyta</taxon>
        <taxon>Embryophyta</taxon>
        <taxon>Tracheophyta</taxon>
        <taxon>Spermatophyta</taxon>
        <taxon>Magnoliopsida</taxon>
        <taxon>Liliopsida</taxon>
        <taxon>Poales</taxon>
        <taxon>Poaceae</taxon>
        <taxon>BOP clade</taxon>
        <taxon>Pooideae</taxon>
        <taxon>Poodae</taxon>
        <taxon>Poeae</taxon>
        <taxon>Poeae Chloroplast Group 1 (Aveneae type)</taxon>
        <taxon>Aveninae</taxon>
        <taxon>Avena</taxon>
    </lineage>
</organism>
<dbReference type="Proteomes" id="UP001732700">
    <property type="component" value="Chromosome 1D"/>
</dbReference>
<dbReference type="EnsemblPlants" id="AVESA.00010b.r2.1DG0163500.1">
    <property type="protein sequence ID" value="AVESA.00010b.r2.1DG0163500.1.CDS"/>
    <property type="gene ID" value="AVESA.00010b.r2.1DG0163500"/>
</dbReference>
<reference evidence="1" key="2">
    <citation type="submission" date="2025-09" db="UniProtKB">
        <authorList>
            <consortium name="EnsemblPlants"/>
        </authorList>
    </citation>
    <scope>IDENTIFICATION</scope>
</reference>
<reference evidence="1" key="1">
    <citation type="submission" date="2021-05" db="EMBL/GenBank/DDBJ databases">
        <authorList>
            <person name="Scholz U."/>
            <person name="Mascher M."/>
            <person name="Fiebig A."/>
        </authorList>
    </citation>
    <scope>NUCLEOTIDE SEQUENCE [LARGE SCALE GENOMIC DNA]</scope>
</reference>
<name>A0ACD5U1Z4_AVESA</name>